<evidence type="ECO:0000313" key="3">
    <source>
        <dbReference type="Proteomes" id="UP001163823"/>
    </source>
</evidence>
<comment type="caution">
    <text evidence="2">The sequence shown here is derived from an EMBL/GenBank/DDBJ whole genome shotgun (WGS) entry which is preliminary data.</text>
</comment>
<evidence type="ECO:0000313" key="2">
    <source>
        <dbReference type="EMBL" id="KAJ7974623.1"/>
    </source>
</evidence>
<dbReference type="KEGG" id="qsa:O6P43_004666"/>
<gene>
    <name evidence="2" type="ORF">O6P43_004666</name>
</gene>
<dbReference type="EMBL" id="JARAOO010000003">
    <property type="protein sequence ID" value="KAJ7974623.1"/>
    <property type="molecule type" value="Genomic_DNA"/>
</dbReference>
<feature type="compositionally biased region" description="Basic and acidic residues" evidence="1">
    <location>
        <begin position="67"/>
        <end position="94"/>
    </location>
</feature>
<protein>
    <submittedName>
        <fullName evidence="2">Uncharacterized protein</fullName>
    </submittedName>
</protein>
<feature type="compositionally biased region" description="Basic and acidic residues" evidence="1">
    <location>
        <begin position="23"/>
        <end position="46"/>
    </location>
</feature>
<evidence type="ECO:0000256" key="1">
    <source>
        <dbReference type="SAM" id="MobiDB-lite"/>
    </source>
</evidence>
<feature type="compositionally biased region" description="Basic and acidic residues" evidence="1">
    <location>
        <begin position="101"/>
        <end position="119"/>
    </location>
</feature>
<organism evidence="2 3">
    <name type="scientific">Quillaja saponaria</name>
    <name type="common">Soap bark tree</name>
    <dbReference type="NCBI Taxonomy" id="32244"/>
    <lineage>
        <taxon>Eukaryota</taxon>
        <taxon>Viridiplantae</taxon>
        <taxon>Streptophyta</taxon>
        <taxon>Embryophyta</taxon>
        <taxon>Tracheophyta</taxon>
        <taxon>Spermatophyta</taxon>
        <taxon>Magnoliopsida</taxon>
        <taxon>eudicotyledons</taxon>
        <taxon>Gunneridae</taxon>
        <taxon>Pentapetalae</taxon>
        <taxon>rosids</taxon>
        <taxon>fabids</taxon>
        <taxon>Fabales</taxon>
        <taxon>Quillajaceae</taxon>
        <taxon>Quillaja</taxon>
    </lineage>
</organism>
<feature type="region of interest" description="Disordered" evidence="1">
    <location>
        <begin position="1"/>
        <end position="119"/>
    </location>
</feature>
<reference evidence="2" key="1">
    <citation type="journal article" date="2023" name="Science">
        <title>Elucidation of the pathway for biosynthesis of saponin adjuvants from the soapbark tree.</title>
        <authorList>
            <person name="Reed J."/>
            <person name="Orme A."/>
            <person name="El-Demerdash A."/>
            <person name="Owen C."/>
            <person name="Martin L.B.B."/>
            <person name="Misra R.C."/>
            <person name="Kikuchi S."/>
            <person name="Rejzek M."/>
            <person name="Martin A.C."/>
            <person name="Harkess A."/>
            <person name="Leebens-Mack J."/>
            <person name="Louveau T."/>
            <person name="Stephenson M.J."/>
            <person name="Osbourn A."/>
        </authorList>
    </citation>
    <scope>NUCLEOTIDE SEQUENCE</scope>
    <source>
        <strain evidence="2">S10</strain>
    </source>
</reference>
<name>A0AAD7Q4C2_QUISA</name>
<dbReference type="Proteomes" id="UP001163823">
    <property type="component" value="Chromosome 3"/>
</dbReference>
<keyword evidence="3" id="KW-1185">Reference proteome</keyword>
<sequence>MSIEEDNSMTSARVNSIDEAPEREETAHENAEKRESAHENAEREENASENSESSSLVHTTETKFLPKAHEFETESASKLEFGDILNEDLHRPSEQKAGNMGDKEISSNRRTSDTADQNEAYKLDSKERLLNVASRCVAVTTCIDRCRSYSTNRRSFPQLRRHFNRCCNRESS</sequence>
<dbReference type="AlphaFoldDB" id="A0AAD7Q4C2"/>
<proteinExistence type="predicted"/>
<accession>A0AAD7Q4C2</accession>